<comment type="caution">
    <text evidence="1">The sequence shown here is derived from an EMBL/GenBank/DDBJ whole genome shotgun (WGS) entry which is preliminary data.</text>
</comment>
<evidence type="ECO:0000313" key="1">
    <source>
        <dbReference type="EMBL" id="KKN13190.1"/>
    </source>
</evidence>
<organism evidence="1">
    <name type="scientific">marine sediment metagenome</name>
    <dbReference type="NCBI Taxonomy" id="412755"/>
    <lineage>
        <taxon>unclassified sequences</taxon>
        <taxon>metagenomes</taxon>
        <taxon>ecological metagenomes</taxon>
    </lineage>
</organism>
<accession>A0A0F9N0Y3</accession>
<name>A0A0F9N0Y3_9ZZZZ</name>
<gene>
    <name evidence="1" type="ORF">LCGC14_1008880</name>
</gene>
<reference evidence="1" key="1">
    <citation type="journal article" date="2015" name="Nature">
        <title>Complex archaea that bridge the gap between prokaryotes and eukaryotes.</title>
        <authorList>
            <person name="Spang A."/>
            <person name="Saw J.H."/>
            <person name="Jorgensen S.L."/>
            <person name="Zaremba-Niedzwiedzka K."/>
            <person name="Martijn J."/>
            <person name="Lind A.E."/>
            <person name="van Eijk R."/>
            <person name="Schleper C."/>
            <person name="Guy L."/>
            <person name="Ettema T.J."/>
        </authorList>
    </citation>
    <scope>NUCLEOTIDE SEQUENCE</scope>
</reference>
<dbReference type="EMBL" id="LAZR01003950">
    <property type="protein sequence ID" value="KKN13190.1"/>
    <property type="molecule type" value="Genomic_DNA"/>
</dbReference>
<dbReference type="AlphaFoldDB" id="A0A0F9N0Y3"/>
<protein>
    <submittedName>
        <fullName evidence="1">Uncharacterized protein</fullName>
    </submittedName>
</protein>
<proteinExistence type="predicted"/>
<sequence length="43" mass="4788">MKCNICGEEFDPGHLALVFLHEHNEDLNPSLAIGIKGKEIEKP</sequence>